<name>A0AAW0GQF0_9APHY</name>
<dbReference type="Proteomes" id="UP001385951">
    <property type="component" value="Unassembled WGS sequence"/>
</dbReference>
<accession>A0AAW0GQF0</accession>
<keyword evidence="2" id="KW-1185">Reference proteome</keyword>
<gene>
    <name evidence="1" type="ORF">QCA50_003793</name>
</gene>
<organism evidence="1 2">
    <name type="scientific">Cerrena zonata</name>
    <dbReference type="NCBI Taxonomy" id="2478898"/>
    <lineage>
        <taxon>Eukaryota</taxon>
        <taxon>Fungi</taxon>
        <taxon>Dikarya</taxon>
        <taxon>Basidiomycota</taxon>
        <taxon>Agaricomycotina</taxon>
        <taxon>Agaricomycetes</taxon>
        <taxon>Polyporales</taxon>
        <taxon>Cerrenaceae</taxon>
        <taxon>Cerrena</taxon>
    </lineage>
</organism>
<protein>
    <submittedName>
        <fullName evidence="1">Uncharacterized protein</fullName>
    </submittedName>
</protein>
<sequence length="132" mass="14874">MYAHLGIKDYPVWGVVIGGARCGTFMGWRSSVNDRAYIIQRAVRVYNITVPYEAMQFALFLLRVRESQRKLPCTDFIAHHSDLNNPLSSSSAVEGTSSSDVVLTMDSECMDLEGIWTSWMRAKQHVDVPNSD</sequence>
<evidence type="ECO:0000313" key="1">
    <source>
        <dbReference type="EMBL" id="KAK7692172.1"/>
    </source>
</evidence>
<dbReference type="AlphaFoldDB" id="A0AAW0GQF0"/>
<reference evidence="1 2" key="1">
    <citation type="submission" date="2022-09" db="EMBL/GenBank/DDBJ databases">
        <authorList>
            <person name="Palmer J.M."/>
        </authorList>
    </citation>
    <scope>NUCLEOTIDE SEQUENCE [LARGE SCALE GENOMIC DNA]</scope>
    <source>
        <strain evidence="1 2">DSM 7382</strain>
    </source>
</reference>
<dbReference type="EMBL" id="JASBNA010000004">
    <property type="protein sequence ID" value="KAK7692172.1"/>
    <property type="molecule type" value="Genomic_DNA"/>
</dbReference>
<proteinExistence type="predicted"/>
<comment type="caution">
    <text evidence="1">The sequence shown here is derived from an EMBL/GenBank/DDBJ whole genome shotgun (WGS) entry which is preliminary data.</text>
</comment>
<evidence type="ECO:0000313" key="2">
    <source>
        <dbReference type="Proteomes" id="UP001385951"/>
    </source>
</evidence>